<dbReference type="AlphaFoldDB" id="A0A8H5LYF4"/>
<dbReference type="InterPro" id="IPR044862">
    <property type="entry name" value="Pro_4_hyd_alph_FE2OG_OXY"/>
</dbReference>
<reference evidence="3 4" key="1">
    <citation type="journal article" date="2020" name="ISME J.">
        <title>Uncovering the hidden diversity of litter-decomposition mechanisms in mushroom-forming fungi.</title>
        <authorList>
            <person name="Floudas D."/>
            <person name="Bentzer J."/>
            <person name="Ahren D."/>
            <person name="Johansson T."/>
            <person name="Persson P."/>
            <person name="Tunlid A."/>
        </authorList>
    </citation>
    <scope>NUCLEOTIDE SEQUENCE [LARGE SCALE GENOMIC DNA]</scope>
    <source>
        <strain evidence="3 4">CBS 661.87</strain>
    </source>
</reference>
<dbReference type="PANTHER" id="PTHR33099">
    <property type="entry name" value="FE2OG DIOXYGENASE DOMAIN-CONTAINING PROTEIN"/>
    <property type="match status" value="1"/>
</dbReference>
<feature type="domain" description="Fe2OG dioxygenase" evidence="2">
    <location>
        <begin position="118"/>
        <end position="219"/>
    </location>
</feature>
<evidence type="ECO:0000256" key="1">
    <source>
        <dbReference type="RuleBase" id="RU003682"/>
    </source>
</evidence>
<dbReference type="GO" id="GO:0046872">
    <property type="term" value="F:metal ion binding"/>
    <property type="evidence" value="ECO:0007669"/>
    <property type="project" value="UniProtKB-KW"/>
</dbReference>
<evidence type="ECO:0000313" key="3">
    <source>
        <dbReference type="EMBL" id="KAF5374123.1"/>
    </source>
</evidence>
<comment type="caution">
    <text evidence="3">The sequence shown here is derived from an EMBL/GenBank/DDBJ whole genome shotgun (WGS) entry which is preliminary data.</text>
</comment>
<keyword evidence="1" id="KW-0479">Metal-binding</keyword>
<dbReference type="GO" id="GO:0016491">
    <property type="term" value="F:oxidoreductase activity"/>
    <property type="evidence" value="ECO:0007669"/>
    <property type="project" value="UniProtKB-KW"/>
</dbReference>
<evidence type="ECO:0000313" key="4">
    <source>
        <dbReference type="Proteomes" id="UP000565441"/>
    </source>
</evidence>
<name>A0A8H5LYF4_9AGAR</name>
<dbReference type="Pfam" id="PF13640">
    <property type="entry name" value="2OG-FeII_Oxy_3"/>
    <property type="match status" value="1"/>
</dbReference>
<dbReference type="EMBL" id="JAACJP010000037">
    <property type="protein sequence ID" value="KAF5374123.1"/>
    <property type="molecule type" value="Genomic_DNA"/>
</dbReference>
<dbReference type="PANTHER" id="PTHR33099:SF14">
    <property type="entry name" value="PROLYL 4-HYDROXYLASE ALPHA SUBUNIT FE(2+) 2OG DIOXYGENASE DOMAIN-CONTAINING PROTEIN"/>
    <property type="match status" value="1"/>
</dbReference>
<evidence type="ECO:0000259" key="2">
    <source>
        <dbReference type="PROSITE" id="PS51471"/>
    </source>
</evidence>
<dbReference type="OrthoDB" id="27483at2759"/>
<keyword evidence="1" id="KW-0560">Oxidoreductase</keyword>
<dbReference type="Proteomes" id="UP000565441">
    <property type="component" value="Unassembled WGS sequence"/>
</dbReference>
<keyword evidence="4" id="KW-1185">Reference proteome</keyword>
<accession>A0A8H5LYF4</accession>
<sequence length="421" mass="47219">MATQEILAALEDAIYRQPPFCTGTIPVSSRDTTLFYKQGESASWLDLSQATEDQLQALADACEPATFGLGQRDVLDETYRKAGKMDSDKFLTSLDVDKLGIVARVHVQLLEGDDVEKTVNAELYKLNVYEKDSFFKTHKDTPRGDTMFASLVVAFPTPYEGGALVLRHNDEEWTFDSAALTREQAKPSIAYIAFFSDVDHEVAVVTSGHRVTLTYNLYLEDTPLREKLPASIKPVAADDSVFHTALSKALDDPSFLPNGGYLGFGLSFKYPIGLVEGRAAKHVLKGSDAMIFRVCQSLSVRPRLSAVYEVEELRVLVSAYYLVDNREYEEGIFQTLLWEFHGKIVLNFEEDIPLNPDTRTRLEREECIRMEWVTPLTTYSHFCSDYIAHGNEASAECIYADLCISAEVGPFGRRHEKCPSE</sequence>
<dbReference type="PROSITE" id="PS51471">
    <property type="entry name" value="FE2OG_OXY"/>
    <property type="match status" value="1"/>
</dbReference>
<proteinExistence type="inferred from homology"/>
<dbReference type="InterPro" id="IPR005123">
    <property type="entry name" value="Oxoglu/Fe-dep_dioxygenase_dom"/>
</dbReference>
<organism evidence="3 4">
    <name type="scientific">Tricholomella constricta</name>
    <dbReference type="NCBI Taxonomy" id="117010"/>
    <lineage>
        <taxon>Eukaryota</taxon>
        <taxon>Fungi</taxon>
        <taxon>Dikarya</taxon>
        <taxon>Basidiomycota</taxon>
        <taxon>Agaricomycotina</taxon>
        <taxon>Agaricomycetes</taxon>
        <taxon>Agaricomycetidae</taxon>
        <taxon>Agaricales</taxon>
        <taxon>Tricholomatineae</taxon>
        <taxon>Lyophyllaceae</taxon>
        <taxon>Tricholomella</taxon>
    </lineage>
</organism>
<gene>
    <name evidence="3" type="ORF">D9615_008858</name>
</gene>
<keyword evidence="1" id="KW-0408">Iron</keyword>
<protein>
    <recommendedName>
        <fullName evidence="2">Fe2OG dioxygenase domain-containing protein</fullName>
    </recommendedName>
</protein>
<dbReference type="Gene3D" id="2.60.120.620">
    <property type="entry name" value="q2cbj1_9rhob like domain"/>
    <property type="match status" value="1"/>
</dbReference>
<comment type="similarity">
    <text evidence="1">Belongs to the iron/ascorbate-dependent oxidoreductase family.</text>
</comment>